<feature type="transmembrane region" description="Helical" evidence="1">
    <location>
        <begin position="181"/>
        <end position="197"/>
    </location>
</feature>
<feature type="transmembrane region" description="Helical" evidence="1">
    <location>
        <begin position="85"/>
        <end position="106"/>
    </location>
</feature>
<keyword evidence="1 4" id="KW-0328">Glycosyltransferase</keyword>
<feature type="transmembrane region" description="Helical" evidence="1">
    <location>
        <begin position="209"/>
        <end position="237"/>
    </location>
</feature>
<comment type="caution">
    <text evidence="4">The sequence shown here is derived from an EMBL/GenBank/DDBJ whole genome shotgun (WGS) entry which is preliminary data.</text>
</comment>
<evidence type="ECO:0000259" key="2">
    <source>
        <dbReference type="Pfam" id="PF13231"/>
    </source>
</evidence>
<gene>
    <name evidence="4" type="ORF">DFR49_3547</name>
</gene>
<organism evidence="4 5">
    <name type="scientific">Hephaestia caeni</name>
    <dbReference type="NCBI Taxonomy" id="645617"/>
    <lineage>
        <taxon>Bacteria</taxon>
        <taxon>Pseudomonadati</taxon>
        <taxon>Pseudomonadota</taxon>
        <taxon>Alphaproteobacteria</taxon>
        <taxon>Sphingomonadales</taxon>
        <taxon>Sphingomonadaceae</taxon>
        <taxon>Hephaestia</taxon>
    </lineage>
</organism>
<protein>
    <recommendedName>
        <fullName evidence="1">Polyprenol-phosphate-mannose--protein mannosyltransferase</fullName>
        <ecNumber evidence="1">2.4.1.-</ecNumber>
    </recommendedName>
</protein>
<feature type="domain" description="Protein O-mannosyl-transferase C-terminal four TM" evidence="3">
    <location>
        <begin position="247"/>
        <end position="414"/>
    </location>
</feature>
<dbReference type="InterPro" id="IPR032421">
    <property type="entry name" value="PMT_4TMC"/>
</dbReference>
<comment type="subcellular location">
    <subcellularLocation>
        <location evidence="1">Cell membrane</location>
    </subcellularLocation>
</comment>
<feature type="transmembrane region" description="Helical" evidence="1">
    <location>
        <begin position="113"/>
        <end position="131"/>
    </location>
</feature>
<name>A0A397NJH0_9SPHN</name>
<keyword evidence="1" id="KW-1133">Transmembrane helix</keyword>
<evidence type="ECO:0000259" key="3">
    <source>
        <dbReference type="Pfam" id="PF16192"/>
    </source>
</evidence>
<dbReference type="UniPathway" id="UPA00378"/>
<accession>A0A397NJH0</accession>
<feature type="transmembrane region" description="Helical" evidence="1">
    <location>
        <begin position="323"/>
        <end position="342"/>
    </location>
</feature>
<keyword evidence="5" id="KW-1185">Reference proteome</keyword>
<evidence type="ECO:0000256" key="1">
    <source>
        <dbReference type="RuleBase" id="RU367007"/>
    </source>
</evidence>
<dbReference type="Pfam" id="PF16192">
    <property type="entry name" value="PMT_4TMC"/>
    <property type="match status" value="1"/>
</dbReference>
<dbReference type="GO" id="GO:0005886">
    <property type="term" value="C:plasma membrane"/>
    <property type="evidence" value="ECO:0007669"/>
    <property type="project" value="UniProtKB-SubCell"/>
</dbReference>
<keyword evidence="1" id="KW-0472">Membrane</keyword>
<dbReference type="EC" id="2.4.1.-" evidence="1"/>
<comment type="pathway">
    <text evidence="1">Protein modification; protein glycosylation.</text>
</comment>
<dbReference type="AlphaFoldDB" id="A0A397NJH0"/>
<evidence type="ECO:0000313" key="4">
    <source>
        <dbReference type="EMBL" id="RIA37660.1"/>
    </source>
</evidence>
<comment type="function">
    <text evidence="1">Protein O-mannosyltransferase that catalyzes the transfer of a single mannose residue from a polyprenol phospho-mannosyl lipidic donor to the hydroxyl group of selected serine and threonine residues in acceptor proteins.</text>
</comment>
<dbReference type="InterPro" id="IPR027005">
    <property type="entry name" value="PMT-like"/>
</dbReference>
<dbReference type="GO" id="GO:0004169">
    <property type="term" value="F:dolichyl-phosphate-mannose-protein mannosyltransferase activity"/>
    <property type="evidence" value="ECO:0007669"/>
    <property type="project" value="UniProtKB-UniRule"/>
</dbReference>
<dbReference type="EMBL" id="QXDC01000004">
    <property type="protein sequence ID" value="RIA37660.1"/>
    <property type="molecule type" value="Genomic_DNA"/>
</dbReference>
<dbReference type="Pfam" id="PF13231">
    <property type="entry name" value="PMT_2"/>
    <property type="match status" value="1"/>
</dbReference>
<feature type="transmembrane region" description="Helical" evidence="1">
    <location>
        <begin position="379"/>
        <end position="399"/>
    </location>
</feature>
<dbReference type="PANTHER" id="PTHR10050">
    <property type="entry name" value="DOLICHYL-PHOSPHATE-MANNOSE--PROTEIN MANNOSYLTRANSFERASE"/>
    <property type="match status" value="1"/>
</dbReference>
<proteinExistence type="inferred from homology"/>
<sequence>MMTAAPSHPRPILVAVLLGLVAETLFLIRVSVPHTLVFDEVHYVPAARTMLALAAPVNTEHPLLGKAIIAAGIALFGDNSLGWRFFSTVAGAVTVAALFAITWQLLGRMRPAVLAGLFAMLSMTLFVQARIAMLDGFMAAFVVSAVAVLLASRRASGARALTRVALGGALIGLAIGCKWAAVPFLGYAGLAILVLRLREVSDRAYWRGVVTPALLLVLVVGAGAAYLLTFLPAFFYANDPLTLATLLPFQLTIYAEQTQILAPHTYQSSWWSWPLMLRPIWYLYERADGAMRGILMIGNPAILWGGLVAVAASLWASVRDRSAALLAIVALWLGAYLPWIVIPKSLGFFYYYFLSSLFLCPALAAALDRYVSKRAQSAFVILAAALFVYFYPIIVAMPLDGPDAFRRWTWFASWV</sequence>
<keyword evidence="1" id="KW-0812">Transmembrane</keyword>
<feature type="transmembrane region" description="Helical" evidence="1">
    <location>
        <begin position="293"/>
        <end position="316"/>
    </location>
</feature>
<evidence type="ECO:0000313" key="5">
    <source>
        <dbReference type="Proteomes" id="UP000266568"/>
    </source>
</evidence>
<feature type="domain" description="Glycosyltransferase RgtA/B/C/D-like" evidence="2">
    <location>
        <begin position="61"/>
        <end position="219"/>
    </location>
</feature>
<comment type="similarity">
    <text evidence="1">Belongs to the glycosyltransferase 39 family.</text>
</comment>
<dbReference type="InterPro" id="IPR038731">
    <property type="entry name" value="RgtA/B/C-like"/>
</dbReference>
<keyword evidence="1" id="KW-1003">Cell membrane</keyword>
<reference evidence="4 5" key="1">
    <citation type="submission" date="2018-08" db="EMBL/GenBank/DDBJ databases">
        <title>Genomic Encyclopedia of Type Strains, Phase IV (KMG-IV): sequencing the most valuable type-strain genomes for metagenomic binning, comparative biology and taxonomic classification.</title>
        <authorList>
            <person name="Goeker M."/>
        </authorList>
    </citation>
    <scope>NUCLEOTIDE SEQUENCE [LARGE SCALE GENOMIC DNA]</scope>
    <source>
        <strain evidence="4 5">DSM 25527</strain>
    </source>
</reference>
<dbReference type="Proteomes" id="UP000266568">
    <property type="component" value="Unassembled WGS sequence"/>
</dbReference>
<keyword evidence="1 4" id="KW-0808">Transferase</keyword>
<feature type="transmembrane region" description="Helical" evidence="1">
    <location>
        <begin position="12"/>
        <end position="32"/>
    </location>
</feature>
<feature type="transmembrane region" description="Helical" evidence="1">
    <location>
        <begin position="348"/>
        <end position="367"/>
    </location>
</feature>